<evidence type="ECO:0000256" key="1">
    <source>
        <dbReference type="SAM" id="MobiDB-lite"/>
    </source>
</evidence>
<name>F8P768_SERL9</name>
<accession>F8P768</accession>
<proteinExistence type="predicted"/>
<feature type="region of interest" description="Disordered" evidence="1">
    <location>
        <begin position="1"/>
        <end position="34"/>
    </location>
</feature>
<feature type="region of interest" description="Disordered" evidence="1">
    <location>
        <begin position="68"/>
        <end position="98"/>
    </location>
</feature>
<dbReference type="Proteomes" id="UP000008064">
    <property type="component" value="Unassembled WGS sequence"/>
</dbReference>
<feature type="region of interest" description="Disordered" evidence="1">
    <location>
        <begin position="134"/>
        <end position="157"/>
    </location>
</feature>
<gene>
    <name evidence="2" type="ORF">SERLADRAFT_476283</name>
</gene>
<protein>
    <submittedName>
        <fullName evidence="2">Uncharacterized protein</fullName>
    </submittedName>
</protein>
<feature type="compositionally biased region" description="Acidic residues" evidence="1">
    <location>
        <begin position="183"/>
        <end position="193"/>
    </location>
</feature>
<organism>
    <name type="scientific">Serpula lacrymans var. lacrymans (strain S7.9)</name>
    <name type="common">Dry rot fungus</name>
    <dbReference type="NCBI Taxonomy" id="578457"/>
    <lineage>
        <taxon>Eukaryota</taxon>
        <taxon>Fungi</taxon>
        <taxon>Dikarya</taxon>
        <taxon>Basidiomycota</taxon>
        <taxon>Agaricomycotina</taxon>
        <taxon>Agaricomycetes</taxon>
        <taxon>Agaricomycetidae</taxon>
        <taxon>Boletales</taxon>
        <taxon>Coniophorineae</taxon>
        <taxon>Serpulaceae</taxon>
        <taxon>Serpula</taxon>
    </lineage>
</organism>
<evidence type="ECO:0000313" key="2">
    <source>
        <dbReference type="EMBL" id="EGO21284.1"/>
    </source>
</evidence>
<dbReference type="GeneID" id="18820781"/>
<dbReference type="EMBL" id="GL945439">
    <property type="protein sequence ID" value="EGO21284.1"/>
    <property type="molecule type" value="Genomic_DNA"/>
</dbReference>
<dbReference type="HOGENOM" id="CLU_1046491_0_0_1"/>
<feature type="compositionally biased region" description="Low complexity" evidence="1">
    <location>
        <begin position="20"/>
        <end position="34"/>
    </location>
</feature>
<dbReference type="AlphaFoldDB" id="F8P768"/>
<feature type="region of interest" description="Disordered" evidence="1">
    <location>
        <begin position="173"/>
        <end position="266"/>
    </location>
</feature>
<dbReference type="RefSeq" id="XP_007322241.1">
    <property type="nucleotide sequence ID" value="XM_007322179.1"/>
</dbReference>
<sequence>MSSTSSLNEAHEANDIEPVSIHVSSPESQPSSIESSLTLAPTILITNATSLRSTCSLPQHAMNVKFAALPKTEPRRKRSLAPLGVSARSRRRQQQQQDSFMWNNDALAQEEEYVEDPFITLGRLVKNASKHLWKRVRKKEKGGEDEKDAGELGDSSDTAPIVDVRRVSVKDGGLPRLDTASVLEEEREDETEGNGDAGADMPSDGLKENASALGDNEESLEAAIQEVFARRYSWSPSLEPRQTVPTDTKRRSTGTVTPPRLIDQEP</sequence>
<dbReference type="KEGG" id="sla:SERLADRAFT_476283"/>
<reference evidence="2" key="1">
    <citation type="submission" date="2011-04" db="EMBL/GenBank/DDBJ databases">
        <title>Evolution of plant cell wall degrading machinery underlies the functional diversity of forest fungi.</title>
        <authorList>
            <consortium name="US DOE Joint Genome Institute (JGI-PGF)"/>
            <person name="Eastwood D.C."/>
            <person name="Floudas D."/>
            <person name="Binder M."/>
            <person name="Majcherczyk A."/>
            <person name="Schneider P."/>
            <person name="Aerts A."/>
            <person name="Asiegbu F.O."/>
            <person name="Baker S.E."/>
            <person name="Barry K."/>
            <person name="Bendiksby M."/>
            <person name="Blumentritt M."/>
            <person name="Coutinho P.M."/>
            <person name="Cullen D."/>
            <person name="Cullen D."/>
            <person name="Gathman A."/>
            <person name="Goodell B."/>
            <person name="Henrissat B."/>
            <person name="Ihrmark K."/>
            <person name="Kauserud H."/>
            <person name="Kohler A."/>
            <person name="LaButti K."/>
            <person name="Lapidus A."/>
            <person name="Lavin J.L."/>
            <person name="Lee Y.-H."/>
            <person name="Lindquist E."/>
            <person name="Lilly W."/>
            <person name="Lucas S."/>
            <person name="Morin E."/>
            <person name="Murat C."/>
            <person name="Oguiza J.A."/>
            <person name="Park J."/>
            <person name="Pisabarro A.G."/>
            <person name="Riley R."/>
            <person name="Rosling A."/>
            <person name="Salamov A."/>
            <person name="Schmidt O."/>
            <person name="Schmutz J."/>
            <person name="Skrede I."/>
            <person name="Stenlid J."/>
            <person name="Wiebenga A."/>
            <person name="Xie X."/>
            <person name="Kues U."/>
            <person name="Hibbett D.S."/>
            <person name="Hoffmeister D."/>
            <person name="Hogberg N."/>
            <person name="Martin F."/>
            <person name="Grigoriev I.V."/>
            <person name="Watkinson S.C."/>
        </authorList>
    </citation>
    <scope>NUCLEOTIDE SEQUENCE</scope>
    <source>
        <strain evidence="2">S7.9</strain>
    </source>
</reference>
<dbReference type="OrthoDB" id="3265817at2759"/>